<feature type="binding site" evidence="4">
    <location>
        <position position="201"/>
    </location>
    <ligand>
        <name>1D-myo-inositol 2-(L-cysteinylamino)-2-deoxy-alpha-D-glucopyranoside</name>
        <dbReference type="ChEBI" id="CHEBI:58887"/>
    </ligand>
</feature>
<feature type="binding site" evidence="4">
    <location>
        <position position="43"/>
    </location>
    <ligand>
        <name>1D-myo-inositol 2-(L-cysteinylamino)-2-deoxy-alpha-D-glucopyranoside</name>
        <dbReference type="ChEBI" id="CHEBI:58887"/>
    </ligand>
</feature>
<dbReference type="EMBL" id="JBHSBN010000001">
    <property type="protein sequence ID" value="MFC4104530.1"/>
    <property type="molecule type" value="Genomic_DNA"/>
</dbReference>
<dbReference type="InterPro" id="IPR016181">
    <property type="entry name" value="Acyl_CoA_acyltransferase"/>
</dbReference>
<comment type="similarity">
    <text evidence="4">Belongs to the acetyltransferase family. MshD subfamily.</text>
</comment>
<feature type="compositionally biased region" description="Basic and acidic residues" evidence="5">
    <location>
        <begin position="1"/>
        <end position="19"/>
    </location>
</feature>
<dbReference type="PROSITE" id="PS51186">
    <property type="entry name" value="GNAT"/>
    <property type="match status" value="2"/>
</dbReference>
<keyword evidence="2 4" id="KW-0677">Repeat</keyword>
<dbReference type="Gene3D" id="3.40.630.30">
    <property type="match status" value="1"/>
</dbReference>
<feature type="binding site" evidence="4">
    <location>
        <position position="242"/>
    </location>
    <ligand>
        <name>1D-myo-inositol 2-(L-cysteinylamino)-2-deoxy-alpha-D-glucopyranoside</name>
        <dbReference type="ChEBI" id="CHEBI:58887"/>
    </ligand>
</feature>
<evidence type="ECO:0000259" key="6">
    <source>
        <dbReference type="PROSITE" id="PS51186"/>
    </source>
</evidence>
<name>A0ABV8KER6_9ACTN</name>
<keyword evidence="8" id="KW-1185">Reference proteome</keyword>
<proteinExistence type="inferred from homology"/>
<dbReference type="PIRSF" id="PIRSF021524">
    <property type="entry name" value="MSH_acetyltransferase"/>
    <property type="match status" value="1"/>
</dbReference>
<dbReference type="PANTHER" id="PTHR43617">
    <property type="entry name" value="L-AMINO ACID N-ACETYLTRANSFERASE"/>
    <property type="match status" value="1"/>
</dbReference>
<feature type="domain" description="N-acetyltransferase" evidence="6">
    <location>
        <begin position="174"/>
        <end position="343"/>
    </location>
</feature>
<feature type="binding site" evidence="4">
    <location>
        <position position="313"/>
    </location>
    <ligand>
        <name>1D-myo-inositol 2-(L-cysteinylamino)-2-deoxy-alpha-D-glucopyranoside</name>
        <dbReference type="ChEBI" id="CHEBI:58887"/>
    </ligand>
</feature>
<feature type="binding site" evidence="4">
    <location>
        <position position="275"/>
    </location>
    <ligand>
        <name>1D-myo-inositol 2-(L-cysteinylamino)-2-deoxy-alpha-D-glucopyranoside</name>
        <dbReference type="ChEBI" id="CHEBI:58887"/>
    </ligand>
</feature>
<feature type="binding site" evidence="4">
    <location>
        <begin position="86"/>
        <end position="88"/>
    </location>
    <ligand>
        <name>acetyl-CoA</name>
        <dbReference type="ChEBI" id="CHEBI:57288"/>
        <label>1</label>
    </ligand>
</feature>
<dbReference type="GO" id="GO:0035447">
    <property type="term" value="F:mycothiol synthase activity"/>
    <property type="evidence" value="ECO:0007669"/>
    <property type="project" value="UniProtKB-EC"/>
</dbReference>
<evidence type="ECO:0000256" key="1">
    <source>
        <dbReference type="ARBA" id="ARBA00022679"/>
    </source>
</evidence>
<comment type="subunit">
    <text evidence="4">Monomer.</text>
</comment>
<dbReference type="CDD" id="cd04301">
    <property type="entry name" value="NAT_SF"/>
    <property type="match status" value="1"/>
</dbReference>
<feature type="binding site" evidence="4">
    <location>
        <begin position="279"/>
        <end position="281"/>
    </location>
    <ligand>
        <name>acetyl-CoA</name>
        <dbReference type="ChEBI" id="CHEBI:57288"/>
        <label>2</label>
    </ligand>
</feature>
<evidence type="ECO:0000256" key="3">
    <source>
        <dbReference type="ARBA" id="ARBA00023315"/>
    </source>
</evidence>
<accession>A0ABV8KER6</accession>
<dbReference type="EC" id="2.3.1.189" evidence="4"/>
<comment type="catalytic activity">
    <reaction evidence="4">
        <text>1D-myo-inositol 2-(L-cysteinylamino)-2-deoxy-alpha-D-glucopyranoside + acetyl-CoA = mycothiol + CoA + H(+)</text>
        <dbReference type="Rhea" id="RHEA:26172"/>
        <dbReference type="ChEBI" id="CHEBI:15378"/>
        <dbReference type="ChEBI" id="CHEBI:16768"/>
        <dbReference type="ChEBI" id="CHEBI:57287"/>
        <dbReference type="ChEBI" id="CHEBI:57288"/>
        <dbReference type="ChEBI" id="CHEBI:58887"/>
        <dbReference type="EC" id="2.3.1.189"/>
    </reaction>
</comment>
<organism evidence="7 8">
    <name type="scientific">Micromonospora zhanjiangensis</name>
    <dbReference type="NCBI Taxonomy" id="1522057"/>
    <lineage>
        <taxon>Bacteria</taxon>
        <taxon>Bacillati</taxon>
        <taxon>Actinomycetota</taxon>
        <taxon>Actinomycetes</taxon>
        <taxon>Micromonosporales</taxon>
        <taxon>Micromonosporaceae</taxon>
        <taxon>Micromonospora</taxon>
    </lineage>
</organism>
<evidence type="ECO:0000313" key="7">
    <source>
        <dbReference type="EMBL" id="MFC4104530.1"/>
    </source>
</evidence>
<feature type="binding site" evidence="4">
    <location>
        <begin position="286"/>
        <end position="292"/>
    </location>
    <ligand>
        <name>acetyl-CoA</name>
        <dbReference type="ChEBI" id="CHEBI:57288"/>
        <label>2</label>
    </ligand>
</feature>
<evidence type="ECO:0000256" key="5">
    <source>
        <dbReference type="SAM" id="MobiDB-lite"/>
    </source>
</evidence>
<comment type="function">
    <text evidence="4">Catalyzes the transfer of acetyl from acetyl-CoA to desacetylmycothiol (Cys-GlcN-Ins) to form mycothiol.</text>
</comment>
<keyword evidence="3 4" id="KW-0012">Acyltransferase</keyword>
<sequence>MNEASSERPRTASSRRLDPDEVPEVIALSRAAGVADGADPLSESVLLRLSPGGPEPAVHLLARGPRGTLTGYAHLTPEPDGTVAELVVHPAHRRRGVGRALLTAALDATRERPVAYGTGADPATDRGLRVWAHGDHPSAAALALDLGFDRVRVLWQLRRPLAGPLAEPRLPAGVSIRPFRPGHDEDAWLAVNRRAFAEHPEQGRWTAEDLRVRMAEPWFDPAGFLLAVQDADDRLLGFHWTKVHGGPAAAGPDGIAPAGAADVAGSGYRGEPVGEVYVLGVDPTTHGTGLGKALTLAGLRHLRDRGLNRAMLYVDDDNAAAMALYHRLGFGRWTAHVTYRRTA</sequence>
<dbReference type="InterPro" id="IPR000182">
    <property type="entry name" value="GNAT_dom"/>
</dbReference>
<dbReference type="InterPro" id="IPR050276">
    <property type="entry name" value="MshD_Acetyltransferase"/>
</dbReference>
<dbReference type="Pfam" id="PF00583">
    <property type="entry name" value="Acetyltransf_1"/>
    <property type="match status" value="2"/>
</dbReference>
<protein>
    <recommendedName>
        <fullName evidence="4">Mycothiol acetyltransferase</fullName>
        <shortName evidence="4">MSH acetyltransferase</shortName>
        <ecNumber evidence="4">2.3.1.189</ecNumber>
    </recommendedName>
    <alternativeName>
        <fullName evidence="4">Mycothiol synthase</fullName>
    </alternativeName>
</protein>
<evidence type="ECO:0000313" key="8">
    <source>
        <dbReference type="Proteomes" id="UP001595868"/>
    </source>
</evidence>
<feature type="region of interest" description="Disordered" evidence="5">
    <location>
        <begin position="1"/>
        <end position="21"/>
    </location>
</feature>
<dbReference type="RefSeq" id="WP_377541858.1">
    <property type="nucleotide sequence ID" value="NZ_JBHSBN010000001.1"/>
</dbReference>
<evidence type="ECO:0000256" key="2">
    <source>
        <dbReference type="ARBA" id="ARBA00022737"/>
    </source>
</evidence>
<keyword evidence="1 4" id="KW-0808">Transferase</keyword>
<dbReference type="SUPFAM" id="SSF55729">
    <property type="entry name" value="Acyl-CoA N-acyltransferases (Nat)"/>
    <property type="match status" value="1"/>
</dbReference>
<dbReference type="HAMAP" id="MF_01698">
    <property type="entry name" value="MshD"/>
    <property type="match status" value="1"/>
</dbReference>
<comment type="caution">
    <text evidence="4">Lacks conserved residue(s) required for the propagation of feature annotation.</text>
</comment>
<reference evidence="8" key="1">
    <citation type="journal article" date="2019" name="Int. J. Syst. Evol. Microbiol.">
        <title>The Global Catalogue of Microorganisms (GCM) 10K type strain sequencing project: providing services to taxonomists for standard genome sequencing and annotation.</title>
        <authorList>
            <consortium name="The Broad Institute Genomics Platform"/>
            <consortium name="The Broad Institute Genome Sequencing Center for Infectious Disease"/>
            <person name="Wu L."/>
            <person name="Ma J."/>
        </authorList>
    </citation>
    <scope>NUCLEOTIDE SEQUENCE [LARGE SCALE GENOMIC DNA]</scope>
    <source>
        <strain evidence="8">2902at01</strain>
    </source>
</reference>
<dbReference type="NCBIfam" id="TIGR03448">
    <property type="entry name" value="mycothiol_MshD"/>
    <property type="match status" value="1"/>
</dbReference>
<dbReference type="InterPro" id="IPR017813">
    <property type="entry name" value="Mycothiol_AcTrfase"/>
</dbReference>
<comment type="caution">
    <text evidence="7">The sequence shown here is derived from an EMBL/GenBank/DDBJ whole genome shotgun (WGS) entry which is preliminary data.</text>
</comment>
<dbReference type="PANTHER" id="PTHR43617:SF31">
    <property type="entry name" value="MYCOTHIOL ACETYLTRANSFERASE"/>
    <property type="match status" value="1"/>
</dbReference>
<feature type="domain" description="N-acetyltransferase" evidence="6">
    <location>
        <begin position="12"/>
        <end position="170"/>
    </location>
</feature>
<dbReference type="Proteomes" id="UP001595868">
    <property type="component" value="Unassembled WGS sequence"/>
</dbReference>
<gene>
    <name evidence="4 7" type="primary">mshD</name>
    <name evidence="7" type="ORF">ACFOX0_01055</name>
</gene>
<evidence type="ECO:0000256" key="4">
    <source>
        <dbReference type="HAMAP-Rule" id="MF_01698"/>
    </source>
</evidence>